<evidence type="ECO:0000256" key="1">
    <source>
        <dbReference type="SAM" id="MobiDB-lite"/>
    </source>
</evidence>
<evidence type="ECO:0000313" key="2">
    <source>
        <dbReference type="EMBL" id="GAH92267.1"/>
    </source>
</evidence>
<accession>X1JE38</accession>
<dbReference type="EMBL" id="BARV01000044">
    <property type="protein sequence ID" value="GAH92267.1"/>
    <property type="molecule type" value="Genomic_DNA"/>
</dbReference>
<sequence length="77" mass="8881">MEDHYPPKKPRPLTPSEIKEIEDAFEVVSQEIELVFESRRLDSEASSKRNFTGKRQLSEGKPKVRLKGRCRVKPEAA</sequence>
<gene>
    <name evidence="2" type="ORF">S06H3_00278</name>
    <name evidence="3" type="ORF">S06H3_04489</name>
</gene>
<evidence type="ECO:0000313" key="3">
    <source>
        <dbReference type="EMBL" id="GAH97870.1"/>
    </source>
</evidence>
<dbReference type="AlphaFoldDB" id="X1JE38"/>
<proteinExistence type="predicted"/>
<protein>
    <submittedName>
        <fullName evidence="2">Uncharacterized protein</fullName>
    </submittedName>
</protein>
<dbReference type="EMBL" id="BARV01001579">
    <property type="protein sequence ID" value="GAH97870.1"/>
    <property type="molecule type" value="Genomic_DNA"/>
</dbReference>
<name>X1JE38_9ZZZZ</name>
<organism evidence="2">
    <name type="scientific">marine sediment metagenome</name>
    <dbReference type="NCBI Taxonomy" id="412755"/>
    <lineage>
        <taxon>unclassified sequences</taxon>
        <taxon>metagenomes</taxon>
        <taxon>ecological metagenomes</taxon>
    </lineage>
</organism>
<comment type="caution">
    <text evidence="2">The sequence shown here is derived from an EMBL/GenBank/DDBJ whole genome shotgun (WGS) entry which is preliminary data.</text>
</comment>
<feature type="region of interest" description="Disordered" evidence="1">
    <location>
        <begin position="43"/>
        <end position="77"/>
    </location>
</feature>
<reference evidence="2" key="1">
    <citation type="journal article" date="2014" name="Front. Microbiol.">
        <title>High frequency of phylogenetically diverse reductive dehalogenase-homologous genes in deep subseafloor sedimentary metagenomes.</title>
        <authorList>
            <person name="Kawai M."/>
            <person name="Futagami T."/>
            <person name="Toyoda A."/>
            <person name="Takaki Y."/>
            <person name="Nishi S."/>
            <person name="Hori S."/>
            <person name="Arai W."/>
            <person name="Tsubouchi T."/>
            <person name="Morono Y."/>
            <person name="Uchiyama I."/>
            <person name="Ito T."/>
            <person name="Fujiyama A."/>
            <person name="Inagaki F."/>
            <person name="Takami H."/>
        </authorList>
    </citation>
    <scope>NUCLEOTIDE SEQUENCE</scope>
    <source>
        <strain evidence="2">Expedition CK06-06</strain>
    </source>
</reference>